<evidence type="ECO:0000313" key="4">
    <source>
        <dbReference type="Proteomes" id="UP000194127"/>
    </source>
</evidence>
<feature type="compositionally biased region" description="Basic residues" evidence="1">
    <location>
        <begin position="350"/>
        <end position="359"/>
    </location>
</feature>
<dbReference type="OrthoDB" id="8922241at2759"/>
<evidence type="ECO:0000313" key="3">
    <source>
        <dbReference type="EMBL" id="OSX62095.1"/>
    </source>
</evidence>
<feature type="region of interest" description="Disordered" evidence="1">
    <location>
        <begin position="275"/>
        <end position="376"/>
    </location>
</feature>
<evidence type="ECO:0000256" key="1">
    <source>
        <dbReference type="SAM" id="MobiDB-lite"/>
    </source>
</evidence>
<keyword evidence="4" id="KW-1185">Reference proteome</keyword>
<evidence type="ECO:0000259" key="2">
    <source>
        <dbReference type="PROSITE" id="PS00028"/>
    </source>
</evidence>
<dbReference type="Proteomes" id="UP000194127">
    <property type="component" value="Unassembled WGS sequence"/>
</dbReference>
<reference evidence="3 4" key="1">
    <citation type="submission" date="2017-04" db="EMBL/GenBank/DDBJ databases">
        <title>Genome Sequence of the Model Brown-Rot Fungus Postia placenta SB12.</title>
        <authorList>
            <consortium name="DOE Joint Genome Institute"/>
            <person name="Gaskell J."/>
            <person name="Kersten P."/>
            <person name="Larrondo L.F."/>
            <person name="Canessa P."/>
            <person name="Martinez D."/>
            <person name="Hibbett D."/>
            <person name="Schmoll M."/>
            <person name="Kubicek C.P."/>
            <person name="Martinez A.T."/>
            <person name="Yadav J."/>
            <person name="Master E."/>
            <person name="Magnuson J.K."/>
            <person name="James T."/>
            <person name="Yaver D."/>
            <person name="Berka R."/>
            <person name="Labutti K."/>
            <person name="Lipzen A."/>
            <person name="Aerts A."/>
            <person name="Barry K."/>
            <person name="Henrissat B."/>
            <person name="Blanchette R."/>
            <person name="Grigoriev I."/>
            <person name="Cullen D."/>
        </authorList>
    </citation>
    <scope>NUCLEOTIDE SEQUENCE [LARGE SCALE GENOMIC DNA]</scope>
    <source>
        <strain evidence="3 4">MAD-698-R-SB12</strain>
    </source>
</reference>
<feature type="region of interest" description="Disordered" evidence="1">
    <location>
        <begin position="16"/>
        <end position="41"/>
    </location>
</feature>
<dbReference type="RefSeq" id="XP_024338889.1">
    <property type="nucleotide sequence ID" value="XM_024485465.1"/>
</dbReference>
<dbReference type="InterPro" id="IPR013087">
    <property type="entry name" value="Znf_C2H2_type"/>
</dbReference>
<dbReference type="GeneID" id="36330414"/>
<name>A0A1X6N0F1_9APHY</name>
<dbReference type="EMBL" id="KZ110597">
    <property type="protein sequence ID" value="OSX62095.1"/>
    <property type="molecule type" value="Genomic_DNA"/>
</dbReference>
<dbReference type="Gene3D" id="3.30.160.60">
    <property type="entry name" value="Classic Zinc Finger"/>
    <property type="match status" value="1"/>
</dbReference>
<protein>
    <recommendedName>
        <fullName evidence="2">C2H2-type domain-containing protein</fullName>
    </recommendedName>
</protein>
<proteinExistence type="predicted"/>
<feature type="compositionally biased region" description="Polar residues" evidence="1">
    <location>
        <begin position="280"/>
        <end position="297"/>
    </location>
</feature>
<dbReference type="PROSITE" id="PS00028">
    <property type="entry name" value="ZINC_FINGER_C2H2_1"/>
    <property type="match status" value="1"/>
</dbReference>
<gene>
    <name evidence="3" type="ORF">POSPLADRAFT_1142743</name>
</gene>
<dbReference type="AlphaFoldDB" id="A0A1X6N0F1"/>
<feature type="domain" description="C2H2-type" evidence="2">
    <location>
        <begin position="427"/>
        <end position="448"/>
    </location>
</feature>
<sequence>MSPAYLYPLETTLSQSGYDPDTLNTGLPPRESSSAVSSGQTAVNADDTFDFSLYEPYGPTVDISGEEILDVNDTLDFLSYEPYGPTFGMFREHTSVSTGPSFILPDHPVMHFDNGLLEAIPATSYFSERHAEATSPPMAPPAITFSTWSPSSSSAALTPGDESDDIAGAAWSPPYQDSTFGTHVWHQEAPCLPFTETARISALSTSFSVPVMAPNHGTATGLASAPCASMQRVPRMTASGPPMVERIKAHTEYGHCNSDNSTMLVPDMFNNNIGFFPDQDATTPSETSAGPSHMSSRVRTEARCGGKQSMHPQASVELPKTPGLPRTAGKRKQRDDDLTDDPTDDTSSRHPSKKAKKATSHAESAHTSYEDVPQPAWYGGCIPPDPKKPHPCPYCTDKWFSCSYDVTRHRESVKSCLGYLEKGEIPCDLCPSILTRRDALRRHQKEKHQNGYKTMAATRQS</sequence>
<accession>A0A1X6N0F1</accession>
<organism evidence="3 4">
    <name type="scientific">Postia placenta MAD-698-R-SB12</name>
    <dbReference type="NCBI Taxonomy" id="670580"/>
    <lineage>
        <taxon>Eukaryota</taxon>
        <taxon>Fungi</taxon>
        <taxon>Dikarya</taxon>
        <taxon>Basidiomycota</taxon>
        <taxon>Agaricomycotina</taxon>
        <taxon>Agaricomycetes</taxon>
        <taxon>Polyporales</taxon>
        <taxon>Adustoporiaceae</taxon>
        <taxon>Rhodonia</taxon>
    </lineage>
</organism>